<feature type="compositionally biased region" description="Acidic residues" evidence="5">
    <location>
        <begin position="41"/>
        <end position="57"/>
    </location>
</feature>
<evidence type="ECO:0000313" key="8">
    <source>
        <dbReference type="Proteomes" id="UP000822688"/>
    </source>
</evidence>
<comment type="subcellular location">
    <subcellularLocation>
        <location evidence="1">Nucleus</location>
    </subcellularLocation>
</comment>
<evidence type="ECO:0000259" key="6">
    <source>
        <dbReference type="Pfam" id="PF05182"/>
    </source>
</evidence>
<feature type="compositionally biased region" description="Acidic residues" evidence="5">
    <location>
        <begin position="245"/>
        <end position="254"/>
    </location>
</feature>
<dbReference type="InterPro" id="IPR044976">
    <property type="entry name" value="FIPS5/FIPS3-like"/>
</dbReference>
<comment type="caution">
    <text evidence="7">The sequence shown here is derived from an EMBL/GenBank/DDBJ whole genome shotgun (WGS) entry which is preliminary data.</text>
</comment>
<proteinExistence type="inferred from homology"/>
<evidence type="ECO:0000256" key="5">
    <source>
        <dbReference type="SAM" id="MobiDB-lite"/>
    </source>
</evidence>
<feature type="compositionally biased region" description="Basic and acidic residues" evidence="5">
    <location>
        <begin position="555"/>
        <end position="570"/>
    </location>
</feature>
<evidence type="ECO:0000256" key="1">
    <source>
        <dbReference type="ARBA" id="ARBA00004123"/>
    </source>
</evidence>
<feature type="compositionally biased region" description="Pro residues" evidence="5">
    <location>
        <begin position="715"/>
        <end position="727"/>
    </location>
</feature>
<dbReference type="PANTHER" id="PTHR36884">
    <property type="entry name" value="FIP1[III]-LIKE PROTEIN"/>
    <property type="match status" value="1"/>
</dbReference>
<evidence type="ECO:0000256" key="3">
    <source>
        <dbReference type="ARBA" id="ARBA00022664"/>
    </source>
</evidence>
<feature type="compositionally biased region" description="Basic and acidic residues" evidence="5">
    <location>
        <begin position="1027"/>
        <end position="1123"/>
    </location>
</feature>
<sequence length="1129" mass="123317">MNDDDDFGDLYAADVPGGGGSGTLYEVTKEGGGGERRGFGGEEEEKEDEEKEDEEELLYGSSAKVVVVPAAGGLGLGSVGQGAAGFEVGGKEVENEETFLYGELYGSSATAGVKREQRSGVEAPAAGIGNGNLYAGERGLQAQPSAGTVAVLRGLENPRGVGGSPGLGGHQQVVAPGLAPSGASGLREKEEVVVVGERGDDGGMGAEGAGEDWDSDSDDGLQIVLNDDAPTYDNPEEGAKGEFYEGSDEDEEDLIIVAGDEPLDGQENWGEEGGPLSEQPLPGPPSGGPPGAAERILPGVDDRGPPGKAGGQGSSLAGPRIGYSGQGYYNSQPHHAQYKYVRPGSGTSTGPAASQAGEPQPGGRGAGGGPNWGAGRGAEGGRGDWAGRGRGNSNSQRGSQGGSAPWGSSGGRGYSSGMEFNLPPTKTVFDIDLDTLEEKSWQRPGADITDYFNFGFTESTWKQYCQQLAQLRLEATMQSKIRVYESGRSEQEYDPDLPPELMAAQGLQDGPGEYGNVHQRQSDHGGQSGGGRGRGAGRGRPVMPTGRAIQVEGGGGERRPSADIRRQRTRDSDAVIQIVLQDASEDEPEAPVVDYEKEYTEDEGKGGKPMEHYGNYHHEEEMRDFGPGGPGPWMDYYPYHEHWDSGNMMEMSGEPMHGHMRPGMGVDGHFPMGPGMPMRPPGGGPDFGMFPGGPFGMPPYERGGVGRPPMFGGPRPMPNPDGFPPEGFPQDHFPMQPPPGGFVEPQRRRTPPGLAHPNRAGPQSGGDWEEEVSNGSGANRSGHEHHSAHRNKDRESLSREHDADTRVSGRRSRSIAAEKGPDDPPLEQLSGGQKRSKSKEDYAEGEDSELGDKLRPAKRKKVVASTARRGDTSQLNSSGTESSDESSDSSLDNAKISAPTRVRDPNHYQKVSRHSDALEHHSYRSDSGSRRRPADLKEREDLHRRERLQSHRGKDEPVYDRKGREDRDRRDYDEARHFRKDRGEERNDEARKRGRPEYDHHREREETSRKREPEDSRHWQRSGDPQGRVDEKKYEERSRHGDRREKDARPYDRERERARSRGREEPRSHQREANRSREEVSRIEQEDERGRESHRRDDRPDERRDETRSRGGDRVEESRERELRNRRHM</sequence>
<dbReference type="InterPro" id="IPR007854">
    <property type="entry name" value="Fip1_dom"/>
</dbReference>
<reference evidence="7" key="1">
    <citation type="submission" date="2020-06" db="EMBL/GenBank/DDBJ databases">
        <title>WGS assembly of Ceratodon purpureus strain R40.</title>
        <authorList>
            <person name="Carey S.B."/>
            <person name="Jenkins J."/>
            <person name="Shu S."/>
            <person name="Lovell J.T."/>
            <person name="Sreedasyam A."/>
            <person name="Maumus F."/>
            <person name="Tiley G.P."/>
            <person name="Fernandez-Pozo N."/>
            <person name="Barry K."/>
            <person name="Chen C."/>
            <person name="Wang M."/>
            <person name="Lipzen A."/>
            <person name="Daum C."/>
            <person name="Saski C.A."/>
            <person name="Payton A.C."/>
            <person name="Mcbreen J.C."/>
            <person name="Conrad R.E."/>
            <person name="Kollar L.M."/>
            <person name="Olsson S."/>
            <person name="Huttunen S."/>
            <person name="Landis J.B."/>
            <person name="Wickett N.J."/>
            <person name="Johnson M.G."/>
            <person name="Rensing S.A."/>
            <person name="Grimwood J."/>
            <person name="Schmutz J."/>
            <person name="Mcdaniel S.F."/>
        </authorList>
    </citation>
    <scope>NUCLEOTIDE SEQUENCE</scope>
    <source>
        <strain evidence="7">R40</strain>
    </source>
</reference>
<feature type="compositionally biased region" description="Acidic residues" evidence="5">
    <location>
        <begin position="209"/>
        <end position="219"/>
    </location>
</feature>
<organism evidence="7 8">
    <name type="scientific">Ceratodon purpureus</name>
    <name type="common">Fire moss</name>
    <name type="synonym">Dicranum purpureum</name>
    <dbReference type="NCBI Taxonomy" id="3225"/>
    <lineage>
        <taxon>Eukaryota</taxon>
        <taxon>Viridiplantae</taxon>
        <taxon>Streptophyta</taxon>
        <taxon>Embryophyta</taxon>
        <taxon>Bryophyta</taxon>
        <taxon>Bryophytina</taxon>
        <taxon>Bryopsida</taxon>
        <taxon>Dicranidae</taxon>
        <taxon>Pseudoditrichales</taxon>
        <taxon>Ditrichaceae</taxon>
        <taxon>Ceratodon</taxon>
    </lineage>
</organism>
<feature type="region of interest" description="Disordered" evidence="5">
    <location>
        <begin position="198"/>
        <end position="419"/>
    </location>
</feature>
<dbReference type="AlphaFoldDB" id="A0A8T0IJD7"/>
<protein>
    <recommendedName>
        <fullName evidence="6">Pre-mRNA polyadenylation factor Fip1 domain-containing protein</fullName>
    </recommendedName>
</protein>
<keyword evidence="3" id="KW-0507">mRNA processing</keyword>
<keyword evidence="8" id="KW-1185">Reference proteome</keyword>
<feature type="domain" description="Pre-mRNA polyadenylation factor Fip1" evidence="6">
    <location>
        <begin position="430"/>
        <end position="472"/>
    </location>
</feature>
<evidence type="ECO:0000313" key="7">
    <source>
        <dbReference type="EMBL" id="KAG0582927.1"/>
    </source>
</evidence>
<dbReference type="Pfam" id="PF05182">
    <property type="entry name" value="Fip1"/>
    <property type="match status" value="1"/>
</dbReference>
<evidence type="ECO:0000256" key="2">
    <source>
        <dbReference type="ARBA" id="ARBA00007459"/>
    </source>
</evidence>
<feature type="region of interest" description="Disordered" evidence="5">
    <location>
        <begin position="1"/>
        <end position="57"/>
    </location>
</feature>
<feature type="region of interest" description="Disordered" evidence="5">
    <location>
        <begin position="704"/>
        <end position="1129"/>
    </location>
</feature>
<evidence type="ECO:0000256" key="4">
    <source>
        <dbReference type="ARBA" id="ARBA00023242"/>
    </source>
</evidence>
<keyword evidence="4" id="KW-0539">Nucleus</keyword>
<feature type="compositionally biased region" description="Basic and acidic residues" evidence="5">
    <location>
        <begin position="781"/>
        <end position="807"/>
    </location>
</feature>
<feature type="compositionally biased region" description="Gly residues" evidence="5">
    <location>
        <begin position="360"/>
        <end position="378"/>
    </location>
</feature>
<dbReference type="EMBL" id="CM026423">
    <property type="protein sequence ID" value="KAG0582926.1"/>
    <property type="molecule type" value="Genomic_DNA"/>
</dbReference>
<name>A0A8T0IJD7_CERPU</name>
<feature type="compositionally biased region" description="Gly residues" evidence="5">
    <location>
        <begin position="526"/>
        <end position="538"/>
    </location>
</feature>
<feature type="region of interest" description="Disordered" evidence="5">
    <location>
        <begin position="503"/>
        <end position="570"/>
    </location>
</feature>
<dbReference type="PANTHER" id="PTHR36884:SF4">
    <property type="entry name" value="FIP1[III]-LIKE PROTEIN"/>
    <property type="match status" value="1"/>
</dbReference>
<accession>A0A8T0IJD7</accession>
<dbReference type="Proteomes" id="UP000822688">
    <property type="component" value="Chromosome 3"/>
</dbReference>
<gene>
    <name evidence="7" type="ORF">KC19_3G095600</name>
</gene>
<feature type="compositionally biased region" description="Basic and acidic residues" evidence="5">
    <location>
        <begin position="901"/>
        <end position="1018"/>
    </location>
</feature>
<dbReference type="GO" id="GO:0006397">
    <property type="term" value="P:mRNA processing"/>
    <property type="evidence" value="ECO:0007669"/>
    <property type="project" value="UniProtKB-KW"/>
</dbReference>
<comment type="similarity">
    <text evidence="2">Belongs to the FIP1 family.</text>
</comment>
<dbReference type="EMBL" id="CM026423">
    <property type="protein sequence ID" value="KAG0582927.1"/>
    <property type="molecule type" value="Genomic_DNA"/>
</dbReference>
<feature type="compositionally biased region" description="Basic and acidic residues" evidence="5">
    <location>
        <begin position="27"/>
        <end position="40"/>
    </location>
</feature>
<dbReference type="GO" id="GO:0005634">
    <property type="term" value="C:nucleus"/>
    <property type="evidence" value="ECO:0007669"/>
    <property type="project" value="UniProtKB-SubCell"/>
</dbReference>